<dbReference type="KEGG" id="lpav:PLANPX_0418"/>
<dbReference type="AlphaFoldDB" id="A0A5K7X931"/>
<reference evidence="3" key="1">
    <citation type="submission" date="2019-10" db="EMBL/GenBank/DDBJ databases">
        <title>Lacipirellula parvula gen. nov., sp. nov., representing a lineage of planctomycetes widespread in freshwater anoxic habitats, and description of the family Lacipirellulaceae.</title>
        <authorList>
            <person name="Dedysh S.N."/>
            <person name="Kulichevskaya I.S."/>
            <person name="Beletsky A.V."/>
            <person name="Rakitin A.L."/>
            <person name="Mardanov A.V."/>
            <person name="Ivanova A.A."/>
            <person name="Saltykova V.X."/>
            <person name="Rijpstra W.I.C."/>
            <person name="Sinninghe Damste J.S."/>
            <person name="Ravin N.V."/>
        </authorList>
    </citation>
    <scope>NUCLEOTIDE SEQUENCE [LARGE SCALE GENOMIC DNA]</scope>
    <source>
        <strain evidence="3">PX69</strain>
    </source>
</reference>
<evidence type="ECO:0000259" key="1">
    <source>
        <dbReference type="Pfam" id="PF07589"/>
    </source>
</evidence>
<dbReference type="EMBL" id="AP021861">
    <property type="protein sequence ID" value="BBO30806.1"/>
    <property type="molecule type" value="Genomic_DNA"/>
</dbReference>
<dbReference type="InterPro" id="IPR013424">
    <property type="entry name" value="Ice-binding_C"/>
</dbReference>
<proteinExistence type="predicted"/>
<dbReference type="NCBIfam" id="TIGR02595">
    <property type="entry name" value="PEP_CTERM"/>
    <property type="match status" value="1"/>
</dbReference>
<feature type="domain" description="Ice-binding protein C-terminal" evidence="1">
    <location>
        <begin position="130"/>
        <end position="153"/>
    </location>
</feature>
<sequence>MNGFGSNVAGSGDAVMTRISGSVYPAGAGLYGNGVITLTDSTIESGLTSLEFQGIINNFDAAPFGLALSYNGGSQSLIPSLLTFTSTGTVADYYHYSWDLANIAEAIDSYAITLTLGFTQSLAFQVDQVAVPEPTTLALGAVGLCGLIVRHRRRS</sequence>
<organism evidence="2 3">
    <name type="scientific">Lacipirellula parvula</name>
    <dbReference type="NCBI Taxonomy" id="2650471"/>
    <lineage>
        <taxon>Bacteria</taxon>
        <taxon>Pseudomonadati</taxon>
        <taxon>Planctomycetota</taxon>
        <taxon>Planctomycetia</taxon>
        <taxon>Pirellulales</taxon>
        <taxon>Lacipirellulaceae</taxon>
        <taxon>Lacipirellula</taxon>
    </lineage>
</organism>
<protein>
    <recommendedName>
        <fullName evidence="1">Ice-binding protein C-terminal domain-containing protein</fullName>
    </recommendedName>
</protein>
<dbReference type="Pfam" id="PF07589">
    <property type="entry name" value="PEP-CTERM"/>
    <property type="match status" value="1"/>
</dbReference>
<evidence type="ECO:0000313" key="2">
    <source>
        <dbReference type="EMBL" id="BBO30806.1"/>
    </source>
</evidence>
<accession>A0A5K7X931</accession>
<dbReference type="Proteomes" id="UP000326837">
    <property type="component" value="Chromosome"/>
</dbReference>
<gene>
    <name evidence="2" type="ORF">PLANPX_0418</name>
</gene>
<dbReference type="RefSeq" id="WP_198421835.1">
    <property type="nucleotide sequence ID" value="NZ_AP021861.1"/>
</dbReference>
<name>A0A5K7X931_9BACT</name>
<evidence type="ECO:0000313" key="3">
    <source>
        <dbReference type="Proteomes" id="UP000326837"/>
    </source>
</evidence>
<keyword evidence="3" id="KW-1185">Reference proteome</keyword>